<keyword evidence="3" id="KW-1185">Reference proteome</keyword>
<accession>A0A1Y1ZG33</accession>
<feature type="domain" description="Acyclic terpene utilisation N-terminal" evidence="1">
    <location>
        <begin position="92"/>
        <end position="185"/>
    </location>
</feature>
<gene>
    <name evidence="2" type="ORF">BCR34DRAFT_603007</name>
</gene>
<evidence type="ECO:0000259" key="1">
    <source>
        <dbReference type="Pfam" id="PF07287"/>
    </source>
</evidence>
<proteinExistence type="predicted"/>
<sequence>MARNEPHDVIAGDWKSECNMTLRGAGKRDKLCNKQLSAVGAAYEPFLLEEIDPAIPWLAKNKTKVCVNAGATRHGSQGRICGRDDCWSCIRRGTQDLPAPPTTKVGITVRGGYKAEFRFFLTGLDIEEKAKMVERQTLALTGEHTKWFSCLKFQIAGTVPRNPQSQDKATVDMRIFAQTQDPDLSSAGAFVDYDHGSFARFGIENLISRVYNGAGHASSDRTSIFRILGQFDASEIRYGNGTSPDGTVIAIPAPGLTKIRLQSAVIQHPQASRPLIIRSHHARTFRISRPRLLWRQVLELQSGGYLSDSKTITTGFEHC</sequence>
<dbReference type="AlphaFoldDB" id="A0A1Y1ZG33"/>
<dbReference type="OrthoDB" id="10265871at2759"/>
<organism evidence="2 3">
    <name type="scientific">Clohesyomyces aquaticus</name>
    <dbReference type="NCBI Taxonomy" id="1231657"/>
    <lineage>
        <taxon>Eukaryota</taxon>
        <taxon>Fungi</taxon>
        <taxon>Dikarya</taxon>
        <taxon>Ascomycota</taxon>
        <taxon>Pezizomycotina</taxon>
        <taxon>Dothideomycetes</taxon>
        <taxon>Pleosporomycetidae</taxon>
        <taxon>Pleosporales</taxon>
        <taxon>Lindgomycetaceae</taxon>
        <taxon>Clohesyomyces</taxon>
    </lineage>
</organism>
<name>A0A1Y1ZG33_9PLEO</name>
<dbReference type="Pfam" id="PF07287">
    <property type="entry name" value="AtuA"/>
    <property type="match status" value="2"/>
</dbReference>
<dbReference type="Proteomes" id="UP000193144">
    <property type="component" value="Unassembled WGS sequence"/>
</dbReference>
<protein>
    <recommendedName>
        <fullName evidence="1">Acyclic terpene utilisation N-terminal domain-containing protein</fullName>
    </recommendedName>
</protein>
<dbReference type="PANTHER" id="PTHR47585">
    <property type="match status" value="1"/>
</dbReference>
<dbReference type="InterPro" id="IPR010839">
    <property type="entry name" value="AtuA_N"/>
</dbReference>
<feature type="domain" description="Acyclic terpene utilisation N-terminal" evidence="1">
    <location>
        <begin position="1"/>
        <end position="72"/>
    </location>
</feature>
<dbReference type="PANTHER" id="PTHR47585:SF2">
    <property type="entry name" value="DUF1446 DOMAIN PROTEIN (AFU_ORTHOLOGUE AFUA_6G11420)"/>
    <property type="match status" value="1"/>
</dbReference>
<dbReference type="EMBL" id="MCFA01000089">
    <property type="protein sequence ID" value="ORY09228.1"/>
    <property type="molecule type" value="Genomic_DNA"/>
</dbReference>
<evidence type="ECO:0000313" key="2">
    <source>
        <dbReference type="EMBL" id="ORY09228.1"/>
    </source>
</evidence>
<reference evidence="2 3" key="1">
    <citation type="submission" date="2016-07" db="EMBL/GenBank/DDBJ databases">
        <title>Pervasive Adenine N6-methylation of Active Genes in Fungi.</title>
        <authorList>
            <consortium name="DOE Joint Genome Institute"/>
            <person name="Mondo S.J."/>
            <person name="Dannebaum R.O."/>
            <person name="Kuo R.C."/>
            <person name="Labutti K."/>
            <person name="Haridas S."/>
            <person name="Kuo A."/>
            <person name="Salamov A."/>
            <person name="Ahrendt S.R."/>
            <person name="Lipzen A."/>
            <person name="Sullivan W."/>
            <person name="Andreopoulos W.B."/>
            <person name="Clum A."/>
            <person name="Lindquist E."/>
            <person name="Daum C."/>
            <person name="Ramamoorthy G.K."/>
            <person name="Gryganskyi A."/>
            <person name="Culley D."/>
            <person name="Magnuson J.K."/>
            <person name="James T.Y."/>
            <person name="O'Malley M.A."/>
            <person name="Stajich J.E."/>
            <person name="Spatafora J.W."/>
            <person name="Visel A."/>
            <person name="Grigoriev I.V."/>
        </authorList>
    </citation>
    <scope>NUCLEOTIDE SEQUENCE [LARGE SCALE GENOMIC DNA]</scope>
    <source>
        <strain evidence="2 3">CBS 115471</strain>
    </source>
</reference>
<comment type="caution">
    <text evidence="2">The sequence shown here is derived from an EMBL/GenBank/DDBJ whole genome shotgun (WGS) entry which is preliminary data.</text>
</comment>
<evidence type="ECO:0000313" key="3">
    <source>
        <dbReference type="Proteomes" id="UP000193144"/>
    </source>
</evidence>